<comment type="caution">
    <text evidence="1">The sequence shown here is derived from an EMBL/GenBank/DDBJ whole genome shotgun (WGS) entry which is preliminary data.</text>
</comment>
<name>A0AAW2SAY3_9LAMI</name>
<organism evidence="1">
    <name type="scientific">Sesamum calycinum</name>
    <dbReference type="NCBI Taxonomy" id="2727403"/>
    <lineage>
        <taxon>Eukaryota</taxon>
        <taxon>Viridiplantae</taxon>
        <taxon>Streptophyta</taxon>
        <taxon>Embryophyta</taxon>
        <taxon>Tracheophyta</taxon>
        <taxon>Spermatophyta</taxon>
        <taxon>Magnoliopsida</taxon>
        <taxon>eudicotyledons</taxon>
        <taxon>Gunneridae</taxon>
        <taxon>Pentapetalae</taxon>
        <taxon>asterids</taxon>
        <taxon>lamiids</taxon>
        <taxon>Lamiales</taxon>
        <taxon>Pedaliaceae</taxon>
        <taxon>Sesamum</taxon>
    </lineage>
</organism>
<dbReference type="EMBL" id="JACGWM010000002">
    <property type="protein sequence ID" value="KAL0389558.1"/>
    <property type="molecule type" value="Genomic_DNA"/>
</dbReference>
<reference evidence="1" key="1">
    <citation type="submission" date="2020-06" db="EMBL/GenBank/DDBJ databases">
        <authorList>
            <person name="Li T."/>
            <person name="Hu X."/>
            <person name="Zhang T."/>
            <person name="Song X."/>
            <person name="Zhang H."/>
            <person name="Dai N."/>
            <person name="Sheng W."/>
            <person name="Hou X."/>
            <person name="Wei L."/>
        </authorList>
    </citation>
    <scope>NUCLEOTIDE SEQUENCE</scope>
    <source>
        <strain evidence="1">KEN8</strain>
        <tissue evidence="1">Leaf</tissue>
    </source>
</reference>
<evidence type="ECO:0000313" key="1">
    <source>
        <dbReference type="EMBL" id="KAL0389558.1"/>
    </source>
</evidence>
<protein>
    <submittedName>
        <fullName evidence="1">Uncharacterized protein</fullName>
    </submittedName>
</protein>
<sequence>GHLDEWRICLTWITCIDRSPILVSHAASDLNTERDESGSFKVSLMDQRYRPIIPIPSVNSHVNFMVDHATISRSSSLGNEIPLLNVENTDSAVDVMPSRTEETVDFAHLFKEEYCNKPEVGTDEMDNSGNSHEEENLKMKDGLVGCLIFLKKAKGFFCPKNTARAWI</sequence>
<gene>
    <name evidence="1" type="ORF">Scaly_0312900</name>
</gene>
<feature type="non-terminal residue" evidence="1">
    <location>
        <position position="1"/>
    </location>
</feature>
<reference evidence="1" key="2">
    <citation type="journal article" date="2024" name="Plant">
        <title>Genomic evolution and insights into agronomic trait innovations of Sesamum species.</title>
        <authorList>
            <person name="Miao H."/>
            <person name="Wang L."/>
            <person name="Qu L."/>
            <person name="Liu H."/>
            <person name="Sun Y."/>
            <person name="Le M."/>
            <person name="Wang Q."/>
            <person name="Wei S."/>
            <person name="Zheng Y."/>
            <person name="Lin W."/>
            <person name="Duan Y."/>
            <person name="Cao H."/>
            <person name="Xiong S."/>
            <person name="Wang X."/>
            <person name="Wei L."/>
            <person name="Li C."/>
            <person name="Ma Q."/>
            <person name="Ju M."/>
            <person name="Zhao R."/>
            <person name="Li G."/>
            <person name="Mu C."/>
            <person name="Tian Q."/>
            <person name="Mei H."/>
            <person name="Zhang T."/>
            <person name="Gao T."/>
            <person name="Zhang H."/>
        </authorList>
    </citation>
    <scope>NUCLEOTIDE SEQUENCE</scope>
    <source>
        <strain evidence="1">KEN8</strain>
    </source>
</reference>
<accession>A0AAW2SAY3</accession>
<dbReference type="AlphaFoldDB" id="A0AAW2SAY3"/>
<proteinExistence type="predicted"/>